<keyword evidence="3" id="KW-1185">Reference proteome</keyword>
<evidence type="ECO:0000313" key="2">
    <source>
        <dbReference type="EMBL" id="QDR79237.1"/>
    </source>
</evidence>
<evidence type="ECO:0000313" key="3">
    <source>
        <dbReference type="Proteomes" id="UP000320776"/>
    </source>
</evidence>
<dbReference type="AlphaFoldDB" id="A0A517DPL5"/>
<dbReference type="Gene3D" id="3.30.70.150">
    <property type="entry name" value="RuBisCO large subunit, N-terminal domain"/>
    <property type="match status" value="1"/>
</dbReference>
<gene>
    <name evidence="2" type="primary">mtnW</name>
    <name evidence="2" type="ORF">SPTER_05100</name>
</gene>
<dbReference type="SFLD" id="SFLDF00158">
    <property type="entry name" value="5-methylthio-D-ribulose_1-phos"/>
    <property type="match status" value="1"/>
</dbReference>
<dbReference type="InterPro" id="IPR036422">
    <property type="entry name" value="RuBisCO_lsu_N_sf"/>
</dbReference>
<dbReference type="Gene3D" id="3.20.20.110">
    <property type="entry name" value="Ribulose bisphosphate carboxylase, large subunit, C-terminal domain"/>
    <property type="match status" value="1"/>
</dbReference>
<reference evidence="2 3" key="1">
    <citation type="submission" date="2019-02" db="EMBL/GenBank/DDBJ databases">
        <title>Closed genome of Sporomusa termitida DSM 4440.</title>
        <authorList>
            <person name="Poehlein A."/>
            <person name="Daniel R."/>
        </authorList>
    </citation>
    <scope>NUCLEOTIDE SEQUENCE [LARGE SCALE GENOMIC DNA]</scope>
    <source>
        <strain evidence="2 3">DSM 4440</strain>
    </source>
</reference>
<dbReference type="InterPro" id="IPR000685">
    <property type="entry name" value="RuBisCO_lsu_C"/>
</dbReference>
<organism evidence="2 3">
    <name type="scientific">Sporomusa termitida</name>
    <dbReference type="NCBI Taxonomy" id="2377"/>
    <lineage>
        <taxon>Bacteria</taxon>
        <taxon>Bacillati</taxon>
        <taxon>Bacillota</taxon>
        <taxon>Negativicutes</taxon>
        <taxon>Selenomonadales</taxon>
        <taxon>Sporomusaceae</taxon>
        <taxon>Sporomusa</taxon>
    </lineage>
</organism>
<protein>
    <submittedName>
        <fullName evidence="2">2,3-diketo-5-methylthiopentyl-1-phosphate enolase</fullName>
        <ecNumber evidence="2">5.3.2.5</ecNumber>
    </submittedName>
</protein>
<dbReference type="InterPro" id="IPR033966">
    <property type="entry name" value="RuBisCO"/>
</dbReference>
<dbReference type="Proteomes" id="UP000320776">
    <property type="component" value="Chromosome"/>
</dbReference>
<dbReference type="GO" id="GO:0015977">
    <property type="term" value="P:carbon fixation"/>
    <property type="evidence" value="ECO:0007669"/>
    <property type="project" value="InterPro"/>
</dbReference>
<accession>A0A517DPL5</accession>
<name>A0A517DPL5_9FIRM</name>
<dbReference type="GO" id="GO:0000287">
    <property type="term" value="F:magnesium ion binding"/>
    <property type="evidence" value="ECO:0007669"/>
    <property type="project" value="InterPro"/>
</dbReference>
<dbReference type="Pfam" id="PF00016">
    <property type="entry name" value="RuBisCO_large"/>
    <property type="match status" value="1"/>
</dbReference>
<dbReference type="CDD" id="cd08210">
    <property type="entry name" value="RLP_RrRLP"/>
    <property type="match status" value="1"/>
</dbReference>
<dbReference type="RefSeq" id="WP_144348911.1">
    <property type="nucleotide sequence ID" value="NZ_CP036259.1"/>
</dbReference>
<dbReference type="GO" id="GO:0016984">
    <property type="term" value="F:ribulose-bisphosphate carboxylase activity"/>
    <property type="evidence" value="ECO:0007669"/>
    <property type="project" value="InterPro"/>
</dbReference>
<feature type="domain" description="Ribulose bisphosphate carboxylase large subunit C-terminal" evidence="1">
    <location>
        <begin position="122"/>
        <end position="356"/>
    </location>
</feature>
<dbReference type="GO" id="GO:0043715">
    <property type="term" value="F:2,3-diketo-5-methylthiopentyl-1-phosphate enolase activity"/>
    <property type="evidence" value="ECO:0007669"/>
    <property type="project" value="UniProtKB-EC"/>
</dbReference>
<dbReference type="SFLD" id="SFLDG00301">
    <property type="entry name" value="RuBisCO-like_proteins"/>
    <property type="match status" value="1"/>
</dbReference>
<dbReference type="PANTHER" id="PTHR42704:SF17">
    <property type="entry name" value="RIBULOSE BISPHOSPHATE CARBOXYLASE LARGE CHAIN"/>
    <property type="match status" value="1"/>
</dbReference>
<keyword evidence="2" id="KW-0413">Isomerase</keyword>
<dbReference type="EMBL" id="CP036259">
    <property type="protein sequence ID" value="QDR79237.1"/>
    <property type="molecule type" value="Genomic_DNA"/>
</dbReference>
<dbReference type="KEGG" id="sted:SPTER_05100"/>
<sequence>MISGERFSVIYRLISADEQEARQKAWAICLEQTVEFPEELVPAGMIRDDIVGRIEALAPISAGVYQAVISYAVETTANEFTQLLNVVFGNISIKPGIRVERLALPQSLLSQYCGPRFGREGLRELLGVSGRPLLFTALKPMGLSPAQLADMAYKCAMGGIDIIKDDHGLTNQVFAPFRERVTACVAAVEKANARTGRQTIYVPNITAPANEVVARAKLAKTLGAKGVMLSPAITGLAVMKFLADDAEFGLPVISHPAFQGSYVTAHDNGISHFALFGQITRLAGADIVIYPNFGGRFSFSREECQDIARGTCVNMGQIKPIFPSPGGGMSLDRIGELMAVYGNEVIFLVGGGLFKHGPDLEENCRYFLDMVSNFSNTGDN</sequence>
<proteinExistence type="predicted"/>
<dbReference type="EC" id="5.3.2.5" evidence="2"/>
<evidence type="ECO:0000259" key="1">
    <source>
        <dbReference type="Pfam" id="PF00016"/>
    </source>
</evidence>
<dbReference type="PANTHER" id="PTHR42704">
    <property type="entry name" value="RIBULOSE BISPHOSPHATE CARBOXYLASE"/>
    <property type="match status" value="1"/>
</dbReference>
<dbReference type="SFLD" id="SFLDS00014">
    <property type="entry name" value="RuBisCO"/>
    <property type="match status" value="1"/>
</dbReference>
<dbReference type="InterPro" id="IPR036376">
    <property type="entry name" value="RuBisCO_lsu_C_sf"/>
</dbReference>
<dbReference type="SUPFAM" id="SSF54966">
    <property type="entry name" value="RuBisCO, large subunit, small (N-terminal) domain"/>
    <property type="match status" value="1"/>
</dbReference>
<dbReference type="SUPFAM" id="SSF51649">
    <property type="entry name" value="RuBisCo, C-terminal domain"/>
    <property type="match status" value="1"/>
</dbReference>
<dbReference type="OrthoDB" id="9770811at2"/>